<sequence>MIGTVSGYSSTMMVQTLQKNRDDLQDAMRQIGTGRASTTYGGLGNDRGLALDLRHEISQIDMFKSNIEQMQTRIKVMDDSLKRINGIGTEVRESARTTEYNMTSENKSMAQISSTTLMKEMLGLLDTEINGRHLFAGKNTDKAPTLDYDQIMYGHNGQQGLIDVTNERIAADKGTDGLGRLALTNTAANVSLDEAATVFGLKLNSVSNGLTGASVTGPTGDPATLDVDFASKPNANQELVLTFDLPGGGKHSITLKASDNPTELGDGYFQVGTDPNGNAASLKTELEAQLKKVVTAEGEAASRVAAALDFFSTGNGGEPKRVVGSPPETATTLDTATVAGKPTVNWYVGDNGTDSARGTAKAQIDTNLEVEYGVRANEKGFARQLAYIAAYSIPEYTTDGSVDKNRYKAMTSAVAGGLSINQQQQTVQTIQSELAITNKMGTQTNDRHKVTENMMKTMSDGIEGINKEEVAVKVMNLQNRMQMTYQTTSILFNLSLSKYI</sequence>
<comment type="subcellular location">
    <subcellularLocation>
        <location evidence="1">Bacterial flagellum</location>
    </subcellularLocation>
    <subcellularLocation>
        <location evidence="2">Secreted</location>
    </subcellularLocation>
</comment>
<comment type="similarity">
    <text evidence="3">Belongs to the bacterial flagellin family.</text>
</comment>
<evidence type="ECO:0000256" key="3">
    <source>
        <dbReference type="ARBA" id="ARBA00005709"/>
    </source>
</evidence>
<dbReference type="Proteomes" id="UP000219439">
    <property type="component" value="Unassembled WGS sequence"/>
</dbReference>
<keyword evidence="6" id="KW-0282">Flagellum</keyword>
<accession>A0A285NLY1</accession>
<evidence type="ECO:0000256" key="2">
    <source>
        <dbReference type="ARBA" id="ARBA00004613"/>
    </source>
</evidence>
<proteinExistence type="inferred from homology"/>
<protein>
    <submittedName>
        <fullName evidence="6">Flagellin N-terminal helical region</fullName>
    </submittedName>
</protein>
<evidence type="ECO:0000256" key="4">
    <source>
        <dbReference type="ARBA" id="ARBA00023143"/>
    </source>
</evidence>
<dbReference type="GO" id="GO:0005576">
    <property type="term" value="C:extracellular region"/>
    <property type="evidence" value="ECO:0007669"/>
    <property type="project" value="UniProtKB-SubCell"/>
</dbReference>
<dbReference type="SUPFAM" id="SSF64518">
    <property type="entry name" value="Phase 1 flagellin"/>
    <property type="match status" value="1"/>
</dbReference>
<name>A0A285NLY1_9HYPH</name>
<dbReference type="PANTHER" id="PTHR42792">
    <property type="entry name" value="FLAGELLIN"/>
    <property type="match status" value="1"/>
</dbReference>
<dbReference type="GO" id="GO:0009288">
    <property type="term" value="C:bacterial-type flagellum"/>
    <property type="evidence" value="ECO:0007669"/>
    <property type="project" value="UniProtKB-SubCell"/>
</dbReference>
<dbReference type="RefSeq" id="WP_141401209.1">
    <property type="nucleotide sequence ID" value="NZ_OBEL01000001.1"/>
</dbReference>
<dbReference type="PANTHER" id="PTHR42792:SF1">
    <property type="entry name" value="FLAGELLAR HOOK-ASSOCIATED PROTEIN 3"/>
    <property type="match status" value="1"/>
</dbReference>
<dbReference type="GO" id="GO:0005198">
    <property type="term" value="F:structural molecule activity"/>
    <property type="evidence" value="ECO:0007669"/>
    <property type="project" value="InterPro"/>
</dbReference>
<dbReference type="InterPro" id="IPR001029">
    <property type="entry name" value="Flagellin_N"/>
</dbReference>
<keyword evidence="6" id="KW-0969">Cilium</keyword>
<keyword evidence="6" id="KW-0966">Cell projection</keyword>
<reference evidence="6 7" key="1">
    <citation type="submission" date="2017-09" db="EMBL/GenBank/DDBJ databases">
        <authorList>
            <person name="Ehlers B."/>
            <person name="Leendertz F.H."/>
        </authorList>
    </citation>
    <scope>NUCLEOTIDE SEQUENCE [LARGE SCALE GENOMIC DNA]</scope>
    <source>
        <strain evidence="6 7">DSM 18289</strain>
    </source>
</reference>
<feature type="domain" description="Flagellin N-terminal" evidence="5">
    <location>
        <begin position="10"/>
        <end position="140"/>
    </location>
</feature>
<dbReference type="OrthoDB" id="7312911at2"/>
<dbReference type="Gene3D" id="1.20.1330.10">
    <property type="entry name" value="f41 fragment of flagellin, N-terminal domain"/>
    <property type="match status" value="1"/>
</dbReference>
<gene>
    <name evidence="6" type="ORF">SAMN06265368_1853</name>
</gene>
<evidence type="ECO:0000259" key="5">
    <source>
        <dbReference type="Pfam" id="PF00669"/>
    </source>
</evidence>
<organism evidence="6 7">
    <name type="scientific">Cohaesibacter gelatinilyticus</name>
    <dbReference type="NCBI Taxonomy" id="372072"/>
    <lineage>
        <taxon>Bacteria</taxon>
        <taxon>Pseudomonadati</taxon>
        <taxon>Pseudomonadota</taxon>
        <taxon>Alphaproteobacteria</taxon>
        <taxon>Hyphomicrobiales</taxon>
        <taxon>Cohaesibacteraceae</taxon>
    </lineage>
</organism>
<evidence type="ECO:0000313" key="7">
    <source>
        <dbReference type="Proteomes" id="UP000219439"/>
    </source>
</evidence>
<evidence type="ECO:0000256" key="1">
    <source>
        <dbReference type="ARBA" id="ARBA00004365"/>
    </source>
</evidence>
<dbReference type="InterPro" id="IPR001492">
    <property type="entry name" value="Flagellin"/>
</dbReference>
<dbReference type="AlphaFoldDB" id="A0A285NLY1"/>
<dbReference type="EMBL" id="OBEL01000001">
    <property type="protein sequence ID" value="SNZ08866.1"/>
    <property type="molecule type" value="Genomic_DNA"/>
</dbReference>
<dbReference type="Pfam" id="PF00669">
    <property type="entry name" value="Flagellin_N"/>
    <property type="match status" value="1"/>
</dbReference>
<keyword evidence="4" id="KW-0975">Bacterial flagellum</keyword>
<keyword evidence="7" id="KW-1185">Reference proteome</keyword>
<evidence type="ECO:0000313" key="6">
    <source>
        <dbReference type="EMBL" id="SNZ08866.1"/>
    </source>
</evidence>